<evidence type="ECO:0000313" key="3">
    <source>
        <dbReference type="EMBL" id="RGV56729.1"/>
    </source>
</evidence>
<feature type="domain" description="CobN/magnesium chelatase" evidence="2">
    <location>
        <begin position="133"/>
        <end position="1208"/>
    </location>
</feature>
<feature type="transmembrane region" description="Helical" evidence="1">
    <location>
        <begin position="12"/>
        <end position="33"/>
    </location>
</feature>
<evidence type="ECO:0000259" key="2">
    <source>
        <dbReference type="Pfam" id="PF02514"/>
    </source>
</evidence>
<dbReference type="InterPro" id="IPR003672">
    <property type="entry name" value="CobN/Mg_chltase"/>
</dbReference>
<comment type="caution">
    <text evidence="3">The sequence shown here is derived from an EMBL/GenBank/DDBJ whole genome shotgun (WGS) entry which is preliminary data.</text>
</comment>
<evidence type="ECO:0000256" key="1">
    <source>
        <dbReference type="SAM" id="Phobius"/>
    </source>
</evidence>
<name>A0A412YH49_BACFG</name>
<accession>A0A412YH49</accession>
<dbReference type="RefSeq" id="WP_122142158.1">
    <property type="nucleotide sequence ID" value="NZ_JAFKPL010000003.1"/>
</dbReference>
<reference evidence="3 4" key="1">
    <citation type="submission" date="2018-08" db="EMBL/GenBank/DDBJ databases">
        <title>A genome reference for cultivated species of the human gut microbiota.</title>
        <authorList>
            <person name="Zou Y."/>
            <person name="Xue W."/>
            <person name="Luo G."/>
        </authorList>
    </citation>
    <scope>NUCLEOTIDE SEQUENCE [LARGE SCALE GENOMIC DNA]</scope>
    <source>
        <strain evidence="3 4">AF14-26</strain>
    </source>
</reference>
<sequence length="1312" mass="147665">MKVLTFFHHKKTLYIAGSILLLAIAFTIGYLHWMAPTQILIVNPLPAQAADIVLNNDSRHIQVTCIQTEDLKSLKGYDAVVLYGRSLNLTDSQTKEIERTASAGVPVFTVSLRNFNTVINRNITSDEEAMLLRYFGDACRQNYRNGLRYLRRIATPSRWSTEAFDAPLRLPNNLFYHQEYGKYFNTPEDLEQYLRQKGIYHEGGRKIAFISGISFPMEGNRAHVDTLISRMTQAGFNVYPIAGKDKRTEMLRNLHPDAMVYLPMGRLGNDSLINWLHTENIPIFNPFPLIQSREEWLDPMKPVSGGTLTARVLVPEIDGGMTPLLIATQNLHESGYYLHEPEMERVDNFISHLRKYLDLRTKPNRDKRIAICYFKTPGKDALLASGMEVIPSLYNFLKKLRSEGYDVSNLPPTVEEFGKQIYRDGAVMGPYAAGAQEKFLSTAHPVWLTKTQYEKWAHEVIDAEKYKEVTERYGEAPGHLLTGKNEQGEEQLAIACLRFGNVLLFPQPRPALGDDDFKLVHGMPVAPPHSYLAPYLYVQKEFRADALIHFGTHGNLEYTPGKNVALSHNDWADALVGDLPHFYYYTTGNVGEGIIAKRRTHAVLVTHLTPPYVESGMRQRYASLLEDIHKILAEGTEKNRISGLRIKKEVVKLGLHRDLKLDSTLSRPYTDEELEQIDLFAEEIANEKTIGAYYTLGETYSARDLLTTTLAVSADPLAYSMAKQDRDKGKITTEQLQDFGYIAHHYLPVAKQRLIPLLQNPPKDTASIAPELRDALRYRSQLIASTDNELSAMLRGLSGGTVFPAPGGDPVLNPNVLPTGRNMYSINVETTPDVASWEDGKRLAEATLKAYRENHDGEYPRKVSYSFWAGEFITTEGATLAQVFWMLGVEPIRDKMGRVVDLRLVPSAELGRPRINVVVQVSGQLRDIAGSRLTMLTDAIRLASSADSESFPNYVSSGTRLQEKLLVEKGVSPKKAREMSVMRVFGPVNSGYSTGMMAYTEKSDRWDNESELADGYLNNMGAAYGDEENWGEMQKDLFASALSETDVVIQPRQSNTWGPLSLDHVYEFMGGLSLTVKTLTGKEPDALMADYRNRNNKRIQNVNEAIAVEARATILNPTFIKERMKGGATTAQMFGEIFRNIFGWHATRPSAIDKEIFNDLYKMYILDENHLGIRNYFQQVNPASYQAMTAVMLESARKGYWKADDEQLRTTAQLHAEITREAGAACTEFVCDNRKLQQFIENKLTPSEAGSYREVMQDILQGTGTDGKNIVLKEEKLTQAESREKNVVNGILTGGIVLIIFAGVIFLLKRKK</sequence>
<dbReference type="Pfam" id="PF02514">
    <property type="entry name" value="CobN-Mg_chel"/>
    <property type="match status" value="1"/>
</dbReference>
<dbReference type="PANTHER" id="PTHR44119:SF1">
    <property type="entry name" value="MAGNESIUM-CHELATASE SUBUNIT CHLH, CHLOROPLASTIC"/>
    <property type="match status" value="1"/>
</dbReference>
<gene>
    <name evidence="3" type="ORF">DWW08_07135</name>
</gene>
<keyword evidence="1" id="KW-0812">Transmembrane</keyword>
<dbReference type="EMBL" id="QRZH01000004">
    <property type="protein sequence ID" value="RGV56729.1"/>
    <property type="molecule type" value="Genomic_DNA"/>
</dbReference>
<dbReference type="PANTHER" id="PTHR44119">
    <property type="entry name" value="MAGNESIUM-CHELATASE SUBUNIT CHLH, CHLOROPLASTIC"/>
    <property type="match status" value="1"/>
</dbReference>
<dbReference type="CDD" id="cd10150">
    <property type="entry name" value="CobN_like"/>
    <property type="match status" value="1"/>
</dbReference>
<dbReference type="Proteomes" id="UP000286270">
    <property type="component" value="Unassembled WGS sequence"/>
</dbReference>
<organism evidence="3 4">
    <name type="scientific">Bacteroides fragilis</name>
    <dbReference type="NCBI Taxonomy" id="817"/>
    <lineage>
        <taxon>Bacteria</taxon>
        <taxon>Pseudomonadati</taxon>
        <taxon>Bacteroidota</taxon>
        <taxon>Bacteroidia</taxon>
        <taxon>Bacteroidales</taxon>
        <taxon>Bacteroidaceae</taxon>
        <taxon>Bacteroides</taxon>
    </lineage>
</organism>
<keyword evidence="1" id="KW-0472">Membrane</keyword>
<protein>
    <submittedName>
        <fullName evidence="3">Cobaltochelatase subunit CobN</fullName>
    </submittedName>
</protein>
<evidence type="ECO:0000313" key="4">
    <source>
        <dbReference type="Proteomes" id="UP000286270"/>
    </source>
</evidence>
<proteinExistence type="predicted"/>
<feature type="transmembrane region" description="Helical" evidence="1">
    <location>
        <begin position="1287"/>
        <end position="1308"/>
    </location>
</feature>
<keyword evidence="1" id="KW-1133">Transmembrane helix</keyword>